<feature type="binding site" evidence="4">
    <location>
        <begin position="318"/>
        <end position="320"/>
    </location>
    <ligand>
        <name>substrate</name>
    </ligand>
</feature>
<dbReference type="PANTHER" id="PTHR11444">
    <property type="entry name" value="ASPARTATEAMMONIA/ARGININOSUCCINATE/ADENYLOSUCCINATE LYASE"/>
    <property type="match status" value="1"/>
</dbReference>
<dbReference type="InterPro" id="IPR005677">
    <property type="entry name" value="Fum_hydII"/>
</dbReference>
<feature type="active site" evidence="4">
    <location>
        <position position="312"/>
    </location>
</feature>
<keyword evidence="8" id="KW-1185">Reference proteome</keyword>
<dbReference type="FunFam" id="1.10.275.10:FF:000001">
    <property type="entry name" value="Fumarate hydratase, mitochondrial"/>
    <property type="match status" value="1"/>
</dbReference>
<feature type="binding site" description="in site B" evidence="4">
    <location>
        <begin position="123"/>
        <end position="126"/>
    </location>
    <ligand>
        <name>substrate</name>
    </ligand>
</feature>
<comment type="subcellular location">
    <subcellularLocation>
        <location evidence="4">Cytoplasm</location>
    </subcellularLocation>
</comment>
<comment type="caution">
    <text evidence="7">The sequence shown here is derived from an EMBL/GenBank/DDBJ whole genome shotgun (WGS) entry which is preliminary data.</text>
</comment>
<dbReference type="GO" id="GO:0006108">
    <property type="term" value="P:malate metabolic process"/>
    <property type="evidence" value="ECO:0007669"/>
    <property type="project" value="TreeGrafter"/>
</dbReference>
<organism evidence="7 8">
    <name type="scientific">Floccifex porci</name>
    <dbReference type="NCBI Taxonomy" id="2606629"/>
    <lineage>
        <taxon>Bacteria</taxon>
        <taxon>Bacillati</taxon>
        <taxon>Bacillota</taxon>
        <taxon>Erysipelotrichia</taxon>
        <taxon>Erysipelotrichales</taxon>
        <taxon>Erysipelotrichaceae</taxon>
        <taxon>Floccifex</taxon>
    </lineage>
</organism>
<keyword evidence="4" id="KW-0963">Cytoplasm</keyword>
<dbReference type="GO" id="GO:0006099">
    <property type="term" value="P:tricarboxylic acid cycle"/>
    <property type="evidence" value="ECO:0007669"/>
    <property type="project" value="UniProtKB-UniRule"/>
</dbReference>
<dbReference type="GO" id="GO:0004333">
    <property type="term" value="F:fumarate hydratase activity"/>
    <property type="evidence" value="ECO:0007669"/>
    <property type="project" value="UniProtKB-UniRule"/>
</dbReference>
<dbReference type="EMBL" id="VUMM01000005">
    <property type="protein sequence ID" value="MSS01256.1"/>
    <property type="molecule type" value="Genomic_DNA"/>
</dbReference>
<dbReference type="InterPro" id="IPR008948">
    <property type="entry name" value="L-Aspartase-like"/>
</dbReference>
<dbReference type="Pfam" id="PF00206">
    <property type="entry name" value="Lyase_1"/>
    <property type="match status" value="1"/>
</dbReference>
<dbReference type="FunFam" id="1.10.40.30:FF:000002">
    <property type="entry name" value="Fumarate hydratase class II"/>
    <property type="match status" value="1"/>
</dbReference>
<comment type="pathway">
    <text evidence="4">Carbohydrate metabolism; tricarboxylic acid cycle; (S)-malate from fumarate: step 1/1.</text>
</comment>
<dbReference type="SUPFAM" id="SSF48557">
    <property type="entry name" value="L-aspartase-like"/>
    <property type="match status" value="1"/>
</dbReference>
<accession>A0A7X2N2K5</accession>
<feature type="binding site" evidence="4">
    <location>
        <position position="181"/>
    </location>
    <ligand>
        <name>substrate</name>
    </ligand>
</feature>
<comment type="similarity">
    <text evidence="2 4">Belongs to the class-II fumarase/aspartase family. Fumarase subfamily.</text>
</comment>
<dbReference type="Pfam" id="PF10415">
    <property type="entry name" value="FumaraseC_C"/>
    <property type="match status" value="1"/>
</dbReference>
<dbReference type="HAMAP" id="MF_00743">
    <property type="entry name" value="FumaraseC"/>
    <property type="match status" value="1"/>
</dbReference>
<evidence type="ECO:0000259" key="6">
    <source>
        <dbReference type="Pfam" id="PF10415"/>
    </source>
</evidence>
<dbReference type="RefSeq" id="WP_154459724.1">
    <property type="nucleotide sequence ID" value="NZ_JAQYTQ010000065.1"/>
</dbReference>
<feature type="active site" description="Proton donor/acceptor" evidence="4">
    <location>
        <position position="182"/>
    </location>
</feature>
<dbReference type="NCBIfam" id="TIGR00979">
    <property type="entry name" value="fumC_II"/>
    <property type="match status" value="1"/>
</dbReference>
<evidence type="ECO:0000313" key="7">
    <source>
        <dbReference type="EMBL" id="MSS01256.1"/>
    </source>
</evidence>
<keyword evidence="3 4" id="KW-0456">Lyase</keyword>
<dbReference type="FunFam" id="1.20.200.10:FF:000001">
    <property type="entry name" value="Fumarate hydratase, mitochondrial"/>
    <property type="match status" value="1"/>
</dbReference>
<name>A0A7X2N2K5_9FIRM</name>
<dbReference type="CDD" id="cd01362">
    <property type="entry name" value="Fumarase_classII"/>
    <property type="match status" value="1"/>
</dbReference>
<dbReference type="InterPro" id="IPR018951">
    <property type="entry name" value="Fumarase_C_C"/>
</dbReference>
<evidence type="ECO:0000256" key="4">
    <source>
        <dbReference type="HAMAP-Rule" id="MF_00743"/>
    </source>
</evidence>
<protein>
    <recommendedName>
        <fullName evidence="4">Fumarate hydratase class II</fullName>
        <shortName evidence="4">Fumarase C</shortName>
        <ecNumber evidence="4">4.2.1.2</ecNumber>
    </recommendedName>
    <alternativeName>
        <fullName evidence="4">Aerobic fumarase</fullName>
    </alternativeName>
    <alternativeName>
        <fullName evidence="4">Iron-independent fumarase</fullName>
    </alternativeName>
</protein>
<dbReference type="AlphaFoldDB" id="A0A7X2N2K5"/>
<comment type="catalytic activity">
    <reaction evidence="4">
        <text>(S)-malate = fumarate + H2O</text>
        <dbReference type="Rhea" id="RHEA:12460"/>
        <dbReference type="ChEBI" id="CHEBI:15377"/>
        <dbReference type="ChEBI" id="CHEBI:15589"/>
        <dbReference type="ChEBI" id="CHEBI:29806"/>
        <dbReference type="EC" id="4.2.1.2"/>
    </reaction>
</comment>
<feature type="domain" description="Fumarate lyase N-terminal" evidence="5">
    <location>
        <begin position="11"/>
        <end position="336"/>
    </location>
</feature>
<dbReference type="GO" id="GO:0005737">
    <property type="term" value="C:cytoplasm"/>
    <property type="evidence" value="ECO:0007669"/>
    <property type="project" value="UniProtKB-SubCell"/>
</dbReference>
<dbReference type="InterPro" id="IPR024083">
    <property type="entry name" value="Fumarase/histidase_N"/>
</dbReference>
<dbReference type="InterPro" id="IPR020557">
    <property type="entry name" value="Fumarate_lyase_CS"/>
</dbReference>
<comment type="catalytic activity">
    <reaction evidence="1">
        <text>L-aspartate = fumarate + NH4(+)</text>
        <dbReference type="Rhea" id="RHEA:16601"/>
        <dbReference type="ChEBI" id="CHEBI:28938"/>
        <dbReference type="ChEBI" id="CHEBI:29806"/>
        <dbReference type="ChEBI" id="CHEBI:29991"/>
        <dbReference type="EC" id="4.3.1.1"/>
    </reaction>
</comment>
<dbReference type="EC" id="4.2.1.2" evidence="4"/>
<evidence type="ECO:0000256" key="3">
    <source>
        <dbReference type="ARBA" id="ARBA00023239"/>
    </source>
</evidence>
<dbReference type="Gene3D" id="1.10.275.10">
    <property type="entry name" value="Fumarase/aspartase (N-terminal domain)"/>
    <property type="match status" value="1"/>
</dbReference>
<comment type="miscellaneous">
    <text evidence="4">There are 2 substrate-binding sites: the catalytic A site, and the non-catalytic B site that may play a role in the transfer of substrate or product between the active site and the solvent. Alternatively, the B site may bind allosteric effectors.</text>
</comment>
<proteinExistence type="inferred from homology"/>
<dbReference type="InterPro" id="IPR000362">
    <property type="entry name" value="Fumarate_lyase_fam"/>
</dbReference>
<dbReference type="PANTHER" id="PTHR11444:SF1">
    <property type="entry name" value="FUMARATE HYDRATASE, MITOCHONDRIAL"/>
    <property type="match status" value="1"/>
</dbReference>
<dbReference type="PRINTS" id="PR00149">
    <property type="entry name" value="FUMRATELYASE"/>
</dbReference>
<feature type="binding site" evidence="4">
    <location>
        <begin position="97"/>
        <end position="99"/>
    </location>
    <ligand>
        <name>substrate</name>
    </ligand>
</feature>
<keyword evidence="4" id="KW-0816">Tricarboxylic acid cycle</keyword>
<feature type="site" description="Important for catalytic activity" evidence="4">
    <location>
        <position position="325"/>
    </location>
</feature>
<feature type="binding site" evidence="4">
    <location>
        <begin position="133"/>
        <end position="135"/>
    </location>
    <ligand>
        <name>substrate</name>
    </ligand>
</feature>
<dbReference type="GO" id="GO:0006106">
    <property type="term" value="P:fumarate metabolic process"/>
    <property type="evidence" value="ECO:0007669"/>
    <property type="project" value="InterPro"/>
</dbReference>
<dbReference type="InterPro" id="IPR022761">
    <property type="entry name" value="Fumarate_lyase_N"/>
</dbReference>
<evidence type="ECO:0000256" key="1">
    <source>
        <dbReference type="ARBA" id="ARBA00001494"/>
    </source>
</evidence>
<reference evidence="7 8" key="1">
    <citation type="submission" date="2019-08" db="EMBL/GenBank/DDBJ databases">
        <title>In-depth cultivation of the pig gut microbiome towards novel bacterial diversity and tailored functional studies.</title>
        <authorList>
            <person name="Wylensek D."/>
            <person name="Hitch T.C.A."/>
            <person name="Clavel T."/>
        </authorList>
    </citation>
    <scope>NUCLEOTIDE SEQUENCE [LARGE SCALE GENOMIC DNA]</scope>
    <source>
        <strain evidence="7 8">LKV-178-WT-2G</strain>
    </source>
</reference>
<evidence type="ECO:0000259" key="5">
    <source>
        <dbReference type="Pfam" id="PF00206"/>
    </source>
</evidence>
<dbReference type="GO" id="GO:0008797">
    <property type="term" value="F:aspartate ammonia-lyase activity"/>
    <property type="evidence" value="ECO:0007669"/>
    <property type="project" value="UniProtKB-EC"/>
</dbReference>
<comment type="function">
    <text evidence="4">Involved in the TCA cycle. Catalyzes the stereospecific interconversion of fumarate to L-malate.</text>
</comment>
<dbReference type="Proteomes" id="UP000470082">
    <property type="component" value="Unassembled WGS sequence"/>
</dbReference>
<comment type="subunit">
    <text evidence="4">Homotetramer.</text>
</comment>
<evidence type="ECO:0000256" key="2">
    <source>
        <dbReference type="ARBA" id="ARBA00009084"/>
    </source>
</evidence>
<feature type="binding site" evidence="4">
    <location>
        <position position="313"/>
    </location>
    <ligand>
        <name>substrate</name>
    </ligand>
</feature>
<dbReference type="Gene3D" id="1.20.200.10">
    <property type="entry name" value="Fumarase/aspartase (Central domain)"/>
    <property type="match status" value="1"/>
</dbReference>
<feature type="domain" description="Fumarase C C-terminal" evidence="6">
    <location>
        <begin position="402"/>
        <end position="454"/>
    </location>
</feature>
<dbReference type="UniPathway" id="UPA00223">
    <property type="reaction ID" value="UER01007"/>
</dbReference>
<dbReference type="PROSITE" id="PS00163">
    <property type="entry name" value="FUMARATE_LYASES"/>
    <property type="match status" value="1"/>
</dbReference>
<gene>
    <name evidence="4 7" type="primary">fumC</name>
    <name evidence="7" type="ORF">FYJ50_03910</name>
</gene>
<sequence length="456" mass="50624">MKTRIEKDCLGEIEVDSTKYWKSQTQRSLENFKIGKELMPVSIIKSFALLKKACALANFHFNKITDEQCTAIVTICEKIQNGLYMDQFPLHVWQTGSGTQTNMNLNEVISMLGNEYTQKNILHPNDTVNKSQSSNDTFPAALHIMIATKITNELLPVLDEIIMVLKRLEKENEGIIKIGRTHLQDATPLYLSQEISGYRSMFEHNKKQILQALDSVYELACGATAVGTGINCPKGFDKVVDDIIATETKIPFRPDDNKFHALTSKDACVFISGALKSLAANCMKVANDIRWLASGPRCGIGEIEIPANEPGSSIMPGKVNPTQCEALTMVSVQVMGNDSAIGFAASQGNFELNVFMPLIAYNLDQSIQLLTDSIHSFTIHCLTGLKPNKKVIEENLNNSLMLVTCLNPVIGYEKAGQASQYAYRNGLTLKEAILELKLLTEEEFDEYVKPENMITI</sequence>
<dbReference type="Gene3D" id="1.10.40.30">
    <property type="entry name" value="Fumarase/aspartase (C-terminal domain)"/>
    <property type="match status" value="1"/>
</dbReference>
<evidence type="ECO:0000313" key="8">
    <source>
        <dbReference type="Proteomes" id="UP000470082"/>
    </source>
</evidence>